<dbReference type="Proteomes" id="UP000237347">
    <property type="component" value="Unassembled WGS sequence"/>
</dbReference>
<evidence type="ECO:0000256" key="1">
    <source>
        <dbReference type="ARBA" id="ARBA00007447"/>
    </source>
</evidence>
<feature type="non-terminal residue" evidence="5">
    <location>
        <position position="1"/>
    </location>
</feature>
<dbReference type="GO" id="GO:0004190">
    <property type="term" value="F:aspartic-type endopeptidase activity"/>
    <property type="evidence" value="ECO:0007669"/>
    <property type="project" value="InterPro"/>
</dbReference>
<evidence type="ECO:0000256" key="3">
    <source>
        <dbReference type="SAM" id="Phobius"/>
    </source>
</evidence>
<dbReference type="Pfam" id="PF14541">
    <property type="entry name" value="TAXi_C"/>
    <property type="match status" value="1"/>
</dbReference>
<comment type="caution">
    <text evidence="5">The sequence shown here is derived from an EMBL/GenBank/DDBJ whole genome shotgun (WGS) entry which is preliminary data.</text>
</comment>
<dbReference type="EMBL" id="PKMF04000665">
    <property type="protein sequence ID" value="KAK7822495.1"/>
    <property type="molecule type" value="Genomic_DNA"/>
</dbReference>
<dbReference type="InterPro" id="IPR032799">
    <property type="entry name" value="TAXi_C"/>
</dbReference>
<feature type="active site" evidence="2">
    <location>
        <position position="68"/>
    </location>
</feature>
<dbReference type="InterPro" id="IPR021109">
    <property type="entry name" value="Peptidase_aspartic_dom_sf"/>
</dbReference>
<dbReference type="GO" id="GO:0006508">
    <property type="term" value="P:proteolysis"/>
    <property type="evidence" value="ECO:0007669"/>
    <property type="project" value="InterPro"/>
</dbReference>
<evidence type="ECO:0000259" key="4">
    <source>
        <dbReference type="PROSITE" id="PS51767"/>
    </source>
</evidence>
<organism evidence="5 6">
    <name type="scientific">Quercus suber</name>
    <name type="common">Cork oak</name>
    <dbReference type="NCBI Taxonomy" id="58331"/>
    <lineage>
        <taxon>Eukaryota</taxon>
        <taxon>Viridiplantae</taxon>
        <taxon>Streptophyta</taxon>
        <taxon>Embryophyta</taxon>
        <taxon>Tracheophyta</taxon>
        <taxon>Spermatophyta</taxon>
        <taxon>Magnoliopsida</taxon>
        <taxon>eudicotyledons</taxon>
        <taxon>Gunneridae</taxon>
        <taxon>Pentapetalae</taxon>
        <taxon>rosids</taxon>
        <taxon>fabids</taxon>
        <taxon>Fagales</taxon>
        <taxon>Fagaceae</taxon>
        <taxon>Quercus</taxon>
    </lineage>
</organism>
<dbReference type="Pfam" id="PF14543">
    <property type="entry name" value="TAXi_N"/>
    <property type="match status" value="2"/>
</dbReference>
<gene>
    <name evidence="5" type="ORF">CFP56_036486</name>
</gene>
<reference evidence="5 6" key="1">
    <citation type="journal article" date="2018" name="Sci. Data">
        <title>The draft genome sequence of cork oak.</title>
        <authorList>
            <person name="Ramos A.M."/>
            <person name="Usie A."/>
            <person name="Barbosa P."/>
            <person name="Barros P.M."/>
            <person name="Capote T."/>
            <person name="Chaves I."/>
            <person name="Simoes F."/>
            <person name="Abreu I."/>
            <person name="Carrasquinho I."/>
            <person name="Faro C."/>
            <person name="Guimaraes J.B."/>
            <person name="Mendonca D."/>
            <person name="Nobrega F."/>
            <person name="Rodrigues L."/>
            <person name="Saibo N.J.M."/>
            <person name="Varela M.C."/>
            <person name="Egas C."/>
            <person name="Matos J."/>
            <person name="Miguel C.M."/>
            <person name="Oliveira M.M."/>
            <person name="Ricardo C.P."/>
            <person name="Goncalves S."/>
        </authorList>
    </citation>
    <scope>NUCLEOTIDE SEQUENCE [LARGE SCALE GENOMIC DNA]</scope>
    <source>
        <strain evidence="6">cv. HL8</strain>
    </source>
</reference>
<dbReference type="AlphaFoldDB" id="A0AAW0J6T6"/>
<feature type="transmembrane region" description="Helical" evidence="3">
    <location>
        <begin position="455"/>
        <end position="474"/>
    </location>
</feature>
<sequence>AVLNVKYKFSGQEPSITQLKAHDSRRQLGILAGVDLPLGGSGRPDAVGLYYAKIGIGTPRKDFYVQVDTGSDIIKLLNICSISLVTFIGKIDLSLYNIKDSATGKMVPCNQEFCLEVNGGPLTGCTANDSCPYLQIYEDGSSTAGVFIKDLVLYDRVSGDLQTTSANGSINFGVMSKRVDKRCNGDGVTGNIDEIWDQGYVLWLRCGARQAGDLGSSNEDEALDGILGFGKSNLSIISQLASSGKVKKMFAHCLDGVNGGGIFAIGHVVQPKVNMTPLVPNQWCGEHLLKEQTLSCMADEDELVFAYLVGGTNGGEVLTSDFRIGCDVDCVGVGRLMPHYNVNMTAVQVGQVFLNISMEVFESGDRKGTIIDSGTTLAYLPEMVYDPLVNKIISQQPDINVQTVHDEYTCFQYSESIDDGFPPVVFHFENSLSLKVYPHEYLFLLVSISSKLIKLLFRYVCFYILLAFFLVFSFYVAVHSYLFCCVACPFCSFLTFLPQSVTSNTS</sequence>
<dbReference type="InterPro" id="IPR001461">
    <property type="entry name" value="Aspartic_peptidase_A1"/>
</dbReference>
<evidence type="ECO:0000313" key="6">
    <source>
        <dbReference type="Proteomes" id="UP000237347"/>
    </source>
</evidence>
<dbReference type="SUPFAM" id="SSF50630">
    <property type="entry name" value="Acid proteases"/>
    <property type="match status" value="1"/>
</dbReference>
<evidence type="ECO:0000313" key="5">
    <source>
        <dbReference type="EMBL" id="KAK7822495.1"/>
    </source>
</evidence>
<dbReference type="InterPro" id="IPR032861">
    <property type="entry name" value="TAXi_N"/>
</dbReference>
<keyword evidence="3" id="KW-1133">Transmembrane helix</keyword>
<proteinExistence type="inferred from homology"/>
<accession>A0AAW0J6T6</accession>
<keyword evidence="6" id="KW-1185">Reference proteome</keyword>
<protein>
    <submittedName>
        <fullName evidence="5">Aspartic proteinase-like protein 2</fullName>
    </submittedName>
</protein>
<dbReference type="InterPro" id="IPR033121">
    <property type="entry name" value="PEPTIDASE_A1"/>
</dbReference>
<feature type="transmembrane region" description="Helical" evidence="3">
    <location>
        <begin position="480"/>
        <end position="497"/>
    </location>
</feature>
<dbReference type="PANTHER" id="PTHR13683">
    <property type="entry name" value="ASPARTYL PROTEASES"/>
    <property type="match status" value="1"/>
</dbReference>
<dbReference type="PANTHER" id="PTHR13683:SF685">
    <property type="entry name" value="EUKARYOTIC ASPARTYL PROTEASE FAMILY PROTEIN"/>
    <property type="match status" value="1"/>
</dbReference>
<feature type="active site" evidence="2">
    <location>
        <position position="372"/>
    </location>
</feature>
<keyword evidence="3" id="KW-0812">Transmembrane</keyword>
<keyword evidence="3" id="KW-0472">Membrane</keyword>
<feature type="domain" description="Peptidase A1" evidence="4">
    <location>
        <begin position="50"/>
        <end position="494"/>
    </location>
</feature>
<name>A0AAW0J6T6_QUESU</name>
<evidence type="ECO:0000256" key="2">
    <source>
        <dbReference type="PIRSR" id="PIRSR601461-1"/>
    </source>
</evidence>
<comment type="similarity">
    <text evidence="1">Belongs to the peptidase A1 family.</text>
</comment>
<dbReference type="Gene3D" id="2.40.70.10">
    <property type="entry name" value="Acid Proteases"/>
    <property type="match status" value="2"/>
</dbReference>
<dbReference type="PROSITE" id="PS51767">
    <property type="entry name" value="PEPTIDASE_A1"/>
    <property type="match status" value="1"/>
</dbReference>